<accession>A0ABZ1HKU5</accession>
<keyword evidence="2" id="KW-1133">Transmembrane helix</keyword>
<feature type="transmembrane region" description="Helical" evidence="2">
    <location>
        <begin position="402"/>
        <end position="423"/>
    </location>
</feature>
<dbReference type="SUPFAM" id="SSF103473">
    <property type="entry name" value="MFS general substrate transporter"/>
    <property type="match status" value="1"/>
</dbReference>
<organism evidence="3 4">
    <name type="scientific">Streptomyces phaeochromogenes</name>
    <dbReference type="NCBI Taxonomy" id="1923"/>
    <lineage>
        <taxon>Bacteria</taxon>
        <taxon>Bacillati</taxon>
        <taxon>Actinomycetota</taxon>
        <taxon>Actinomycetes</taxon>
        <taxon>Kitasatosporales</taxon>
        <taxon>Streptomycetaceae</taxon>
        <taxon>Streptomyces</taxon>
        <taxon>Streptomyces phaeochromogenes group</taxon>
    </lineage>
</organism>
<feature type="transmembrane region" description="Helical" evidence="2">
    <location>
        <begin position="291"/>
        <end position="309"/>
    </location>
</feature>
<dbReference type="InterPro" id="IPR053160">
    <property type="entry name" value="MFS_DHA3_Transporter"/>
</dbReference>
<feature type="transmembrane region" description="Helical" evidence="2">
    <location>
        <begin position="178"/>
        <end position="198"/>
    </location>
</feature>
<evidence type="ECO:0000256" key="1">
    <source>
        <dbReference type="SAM" id="MobiDB-lite"/>
    </source>
</evidence>
<keyword evidence="4" id="KW-1185">Reference proteome</keyword>
<evidence type="ECO:0000256" key="2">
    <source>
        <dbReference type="SAM" id="Phobius"/>
    </source>
</evidence>
<dbReference type="InterPro" id="IPR011701">
    <property type="entry name" value="MFS"/>
</dbReference>
<dbReference type="PANTHER" id="PTHR23530:SF1">
    <property type="entry name" value="PERMEASE, MAJOR FACILITATOR SUPERFAMILY-RELATED"/>
    <property type="match status" value="1"/>
</dbReference>
<gene>
    <name evidence="3" type="ORF">OHB35_41640</name>
</gene>
<dbReference type="RefSeq" id="WP_326761391.1">
    <property type="nucleotide sequence ID" value="NZ_CP109135.1"/>
</dbReference>
<evidence type="ECO:0000313" key="3">
    <source>
        <dbReference type="EMBL" id="WSD19230.1"/>
    </source>
</evidence>
<feature type="transmembrane region" description="Helical" evidence="2">
    <location>
        <begin position="52"/>
        <end position="73"/>
    </location>
</feature>
<feature type="region of interest" description="Disordered" evidence="1">
    <location>
        <begin position="202"/>
        <end position="233"/>
    </location>
</feature>
<feature type="transmembrane region" description="Helical" evidence="2">
    <location>
        <begin position="254"/>
        <end position="271"/>
    </location>
</feature>
<feature type="transmembrane region" description="Helical" evidence="2">
    <location>
        <begin position="85"/>
        <end position="104"/>
    </location>
</feature>
<evidence type="ECO:0000313" key="4">
    <source>
        <dbReference type="Proteomes" id="UP001340816"/>
    </source>
</evidence>
<keyword evidence="2" id="KW-0812">Transmembrane</keyword>
<feature type="compositionally biased region" description="Basic and acidic residues" evidence="1">
    <location>
        <begin position="202"/>
        <end position="217"/>
    </location>
</feature>
<feature type="transmembrane region" description="Helical" evidence="2">
    <location>
        <begin position="341"/>
        <end position="360"/>
    </location>
</feature>
<feature type="transmembrane region" description="Helical" evidence="2">
    <location>
        <begin position="316"/>
        <end position="335"/>
    </location>
</feature>
<name>A0ABZ1HKU5_STRPH</name>
<reference evidence="3 4" key="1">
    <citation type="submission" date="2022-10" db="EMBL/GenBank/DDBJ databases">
        <title>The complete genomes of actinobacterial strains from the NBC collection.</title>
        <authorList>
            <person name="Joergensen T.S."/>
            <person name="Alvarez Arevalo M."/>
            <person name="Sterndorff E.B."/>
            <person name="Faurdal D."/>
            <person name="Vuksanovic O."/>
            <person name="Mourched A.-S."/>
            <person name="Charusanti P."/>
            <person name="Shaw S."/>
            <person name="Blin K."/>
            <person name="Weber T."/>
        </authorList>
    </citation>
    <scope>NUCLEOTIDE SEQUENCE [LARGE SCALE GENOMIC DNA]</scope>
    <source>
        <strain evidence="3 4">NBC 01752</strain>
    </source>
</reference>
<protein>
    <submittedName>
        <fullName evidence="3">MFS transporter</fullName>
    </submittedName>
</protein>
<dbReference type="EMBL" id="CP109135">
    <property type="protein sequence ID" value="WSD19230.1"/>
    <property type="molecule type" value="Genomic_DNA"/>
</dbReference>
<keyword evidence="2" id="KW-0472">Membrane</keyword>
<dbReference type="Pfam" id="PF07690">
    <property type="entry name" value="MFS_1"/>
    <property type="match status" value="1"/>
</dbReference>
<dbReference type="PANTHER" id="PTHR23530">
    <property type="entry name" value="TRANSPORT PROTEIN-RELATED"/>
    <property type="match status" value="1"/>
</dbReference>
<feature type="compositionally biased region" description="Low complexity" evidence="1">
    <location>
        <begin position="440"/>
        <end position="450"/>
    </location>
</feature>
<feature type="region of interest" description="Disordered" evidence="1">
    <location>
        <begin position="426"/>
        <end position="450"/>
    </location>
</feature>
<dbReference type="InterPro" id="IPR036259">
    <property type="entry name" value="MFS_trans_sf"/>
</dbReference>
<sequence length="450" mass="45884">MTLSPARVPGTGPGSGPAVRRLTATLYGYAFLDDFVLLYPVYALLFSDTGLTVWQISSLFCLWSLTGVLLEIPSGAWADAVSRRLLLWFGPLLTAAGFTLWVLAPSYWAFALGFVLWGAKGALGSGALEALVYEELDRLGAADRYGAVMGRARAAGLVAVMAAMPLTGPVYAFGGYPAVGLASVLACLLTAATATRFPEHREPAGAAKDVDACREGPGDGTGEGLGDTVSNTPGDGWARTLRAGLAEARGNRSVRGALLLVPAVTAVWGALDEYTPLLVRDTGVEESTVPNWLLLIWAGATVGGLLAGAGRRLGTGGFAGLLAVSAVALAAGAWVRTPAGIGLVALAFCGFQLASVLVDARLQDRIGGTGRATLTSVAGVGTDLTTIAVYGAYGVIGSATTHGATFALFAVPYLVTAALLAVVGKGAGGKRTGGKRATRAARTSGSRARP</sequence>
<dbReference type="Gene3D" id="1.20.1250.20">
    <property type="entry name" value="MFS general substrate transporter like domains"/>
    <property type="match status" value="1"/>
</dbReference>
<feature type="transmembrane region" description="Helical" evidence="2">
    <location>
        <begin position="26"/>
        <end position="46"/>
    </location>
</feature>
<dbReference type="Proteomes" id="UP001340816">
    <property type="component" value="Chromosome"/>
</dbReference>
<proteinExistence type="predicted"/>
<feature type="transmembrane region" description="Helical" evidence="2">
    <location>
        <begin position="372"/>
        <end position="396"/>
    </location>
</feature>